<dbReference type="Proteomes" id="UP000762676">
    <property type="component" value="Unassembled WGS sequence"/>
</dbReference>
<keyword evidence="4 6" id="KW-1133">Transmembrane helix</keyword>
<accession>A0AAV4FC53</accession>
<evidence type="ECO:0000256" key="2">
    <source>
        <dbReference type="ARBA" id="ARBA00022475"/>
    </source>
</evidence>
<dbReference type="EMBL" id="BMAT01007765">
    <property type="protein sequence ID" value="GFR70987.1"/>
    <property type="molecule type" value="Genomic_DNA"/>
</dbReference>
<keyword evidence="7" id="KW-0969">Cilium</keyword>
<dbReference type="PIRSF" id="PIRSF006324">
    <property type="entry name" value="LeuE"/>
    <property type="match status" value="1"/>
</dbReference>
<name>A0AAV4FC53_9GAST</name>
<feature type="transmembrane region" description="Helical" evidence="6">
    <location>
        <begin position="40"/>
        <end position="64"/>
    </location>
</feature>
<evidence type="ECO:0000256" key="4">
    <source>
        <dbReference type="ARBA" id="ARBA00022989"/>
    </source>
</evidence>
<keyword evidence="7" id="KW-0282">Flagellum</keyword>
<dbReference type="AlphaFoldDB" id="A0AAV4FC53"/>
<feature type="transmembrane region" description="Helical" evidence="6">
    <location>
        <begin position="6"/>
        <end position="28"/>
    </location>
</feature>
<keyword evidence="5 6" id="KW-0472">Membrane</keyword>
<feature type="transmembrane region" description="Helical" evidence="6">
    <location>
        <begin position="115"/>
        <end position="137"/>
    </location>
</feature>
<evidence type="ECO:0000313" key="7">
    <source>
        <dbReference type="EMBL" id="GFR70987.1"/>
    </source>
</evidence>
<evidence type="ECO:0000313" key="8">
    <source>
        <dbReference type="Proteomes" id="UP000762676"/>
    </source>
</evidence>
<protein>
    <submittedName>
        <fullName evidence="7">Flagellar biosynthesis protein FlgM</fullName>
    </submittedName>
</protein>
<dbReference type="PANTHER" id="PTHR30086:SF14">
    <property type="entry name" value="HOMOSERINE_HOMOSERINE LACTONE EFFLUX PROTEIN"/>
    <property type="match status" value="1"/>
</dbReference>
<reference evidence="7 8" key="1">
    <citation type="journal article" date="2021" name="Elife">
        <title>Chloroplast acquisition without the gene transfer in kleptoplastic sea slugs, Plakobranchus ocellatus.</title>
        <authorList>
            <person name="Maeda T."/>
            <person name="Takahashi S."/>
            <person name="Yoshida T."/>
            <person name="Shimamura S."/>
            <person name="Takaki Y."/>
            <person name="Nagai Y."/>
            <person name="Toyoda A."/>
            <person name="Suzuki Y."/>
            <person name="Arimoto A."/>
            <person name="Ishii H."/>
            <person name="Satoh N."/>
            <person name="Nishiyama T."/>
            <person name="Hasebe M."/>
            <person name="Maruyama T."/>
            <person name="Minagawa J."/>
            <person name="Obokata J."/>
            <person name="Shigenobu S."/>
        </authorList>
    </citation>
    <scope>NUCLEOTIDE SEQUENCE [LARGE SCALE GENOMIC DNA]</scope>
</reference>
<evidence type="ECO:0000256" key="1">
    <source>
        <dbReference type="ARBA" id="ARBA00004651"/>
    </source>
</evidence>
<dbReference type="Pfam" id="PF01810">
    <property type="entry name" value="LysE"/>
    <property type="match status" value="1"/>
</dbReference>
<proteinExistence type="predicted"/>
<comment type="caution">
    <text evidence="7">The sequence shown here is derived from an EMBL/GenBank/DDBJ whole genome shotgun (WGS) entry which is preliminary data.</text>
</comment>
<organism evidence="7 8">
    <name type="scientific">Elysia marginata</name>
    <dbReference type="NCBI Taxonomy" id="1093978"/>
    <lineage>
        <taxon>Eukaryota</taxon>
        <taxon>Metazoa</taxon>
        <taxon>Spiralia</taxon>
        <taxon>Lophotrochozoa</taxon>
        <taxon>Mollusca</taxon>
        <taxon>Gastropoda</taxon>
        <taxon>Heterobranchia</taxon>
        <taxon>Euthyneura</taxon>
        <taxon>Panpulmonata</taxon>
        <taxon>Sacoglossa</taxon>
        <taxon>Placobranchoidea</taxon>
        <taxon>Plakobranchidae</taxon>
        <taxon>Elysia</taxon>
    </lineage>
</organism>
<comment type="subcellular location">
    <subcellularLocation>
        <location evidence="1">Cell membrane</location>
        <topology evidence="1">Multi-pass membrane protein</topology>
    </subcellularLocation>
</comment>
<gene>
    <name evidence="7" type="ORF">ElyMa_003801000</name>
</gene>
<dbReference type="GO" id="GO:0005886">
    <property type="term" value="C:plasma membrane"/>
    <property type="evidence" value="ECO:0007669"/>
    <property type="project" value="UniProtKB-SubCell"/>
</dbReference>
<feature type="transmembrane region" description="Helical" evidence="6">
    <location>
        <begin position="149"/>
        <end position="172"/>
    </location>
</feature>
<keyword evidence="2" id="KW-1003">Cell membrane</keyword>
<dbReference type="GO" id="GO:0042970">
    <property type="term" value="F:homoserine transmembrane transporter activity"/>
    <property type="evidence" value="ECO:0007669"/>
    <property type="project" value="TreeGrafter"/>
</dbReference>
<dbReference type="InterPro" id="IPR001123">
    <property type="entry name" value="LeuE-type"/>
</dbReference>
<evidence type="ECO:0000256" key="5">
    <source>
        <dbReference type="ARBA" id="ARBA00023136"/>
    </source>
</evidence>
<sequence length="211" mass="22736">MTLELWLYYTLAILVLTASPGPSVLLCLTTSVTDGFRSAIYTALGSLTAITGIITLSFSGLGIVVATSELAFNIIKWTGAAYLIYLGIRALTSSQQSYEIEGNEASSSPRKPGNLFLRGFIVGASNPKAIVFFTALFPQFITPSASLVTQYLVFVVTFAVLELSWLLFYAWLGARSSRWLMQAGRARFFNKITGGVFVSAGLILSSTRASA</sequence>
<keyword evidence="3 6" id="KW-0812">Transmembrane</keyword>
<dbReference type="PANTHER" id="PTHR30086">
    <property type="entry name" value="ARGININE EXPORTER PROTEIN ARGO"/>
    <property type="match status" value="1"/>
</dbReference>
<evidence type="ECO:0000256" key="6">
    <source>
        <dbReference type="SAM" id="Phobius"/>
    </source>
</evidence>
<evidence type="ECO:0000256" key="3">
    <source>
        <dbReference type="ARBA" id="ARBA00022692"/>
    </source>
</evidence>
<keyword evidence="7" id="KW-0966">Cell projection</keyword>
<keyword evidence="8" id="KW-1185">Reference proteome</keyword>